<evidence type="ECO:0000256" key="3">
    <source>
        <dbReference type="SAM" id="MobiDB-lite"/>
    </source>
</evidence>
<dbReference type="CDD" id="cd13402">
    <property type="entry name" value="LT_TF-like"/>
    <property type="match status" value="1"/>
</dbReference>
<dbReference type="HOGENOM" id="CLU_002225_0_0_9"/>
<feature type="coiled-coil region" evidence="2">
    <location>
        <begin position="1090"/>
        <end position="1124"/>
    </location>
</feature>
<evidence type="ECO:0000256" key="2">
    <source>
        <dbReference type="SAM" id="Coils"/>
    </source>
</evidence>
<sequence>MADIMVDSVTTGIDLNETKAVEAINRLKSAVKDSTREWQINEAQAKSAGDAVSASKYRYEGLSEAMEKQKAYIANLSEGMKTINRNTDAGEKAYQKYNAQLTTAERSLASMTGQLNRAKSAYEYQQTGIEDLNKSLSANDKLMQSQIDLYEKTRNKMGAAKAEVSGLSTSYAKQTEIYRAQVTELKRLEAAEGTSSETLVKQKTRVNEAASSLMNYRNKLLEANLAVTKMQPFNSESLIGKGLNTVYQTTEKATDVMAAGYQKVKSAAYQSAFGIAAIGAAAVKGAQMASELQNQYKTTFNLLVTGGEQAKEAQENVNKMQEQGSELSVKYGKTQKEIADGYQELIKRGYTSSQALAALPTMLQASVASGDDFTDVVHNSTAALESFGMRSNDVAGMTKNTKEAVNQMAYAADMTATDFQNMGVAMEYVGASAHQSKLSLSETASAIGILSNNGLEADKAGTGLRKVIVSLQSPSKDAAEALSGIGLSTKDFVDQNGNMKSMTEIFGLLNQHTEKLSSFQKGQIFHALFGTTGQQAGAILSENVKQLGELDDKVKKSADGQGYVVNLANKNMQSTQNELKQFKAAGEAVLIMIGQRFLPVLSDAATSMAKAFNSKEGKQGLEEIAKWIAEIFQKLVDTVKFIGTHKDEVVTFGKIFAGIWATKKIGDVIVWLKKLKKSLLEIQAIDALSGGLGTGGIKASVGKGVATEAGTVASTVTKGGVAAEGEALVASGSLSKATSLIPRLLGIIGSVGGSTVLSGGINAGAELLSKDSTAQKTGGVAGSLGGAAAGAAIGSLIAPGIGTAIGAAIGGMGGKNLGKKLGDLINNGLKESSLKSEKLPVVKFDPKAPTKDMKEFSKDYQGFLDKINKASNVDIVDEKSLEKAKKATADAYAQMSKDIDKFYQNQEKDSKKQIDILVKNGVITQAQADKMYKGQKDSDDKQKVAQKKNLDEMKKNTDKYYSDVAKSQKSYDTQSQKDASNHANLMKKIKSGNTSELLKIEKTYGKNSPEYQQEMNKEIAKENSDFNKAQQAAKKKHNEAMNKLEKDYAKTQTKAEEQMNNQINTATKIAQNKQLDLLDDLKNKKGKLNQKQLIDTLEKADDEYKGVKDKAQKQKDEAVKAANEKYKKTVAAADKERAENGSMSKAQYDEIVKNAQKQRDDTISAAKKQQTEVTDKAQKTHDKTVELANSKADKNVKAAAKEQGETVEQYTKGFKDSRNLINSFIDGINGVLNFLHKGWGNIGHVSLKGFATGTRGLAQDETALVGEEGFELAHHPSRGIFAVGQQGPEIRNLKAGTSILPHSMSKEFLSLTANLPAHADGVSGFLSDALGWVKSTYKDVTSVISKGPKGVVDAIYNGLGLDDLENDFPPVVTRIAKGSAQTAQDNFIKFLQSFFKKAESDAGGSQGSPSGSGVQRWAGQVKQALAANGLSTSQDMIDRVLRQISSESSGNEKAVQGNIGDINNITGDLAKGLMQTISSTFNANKFPGHGDIFNGYDNLLAALNYAKKTYGPSLSFLGNGHGYENGGIINAHGFYEIAEGNRPEMVIPLDPQKKSRATQLLNQASQTINNNQGYSNNVTDFSPVLALLSNIFNSIEDVKKNPLIAYALLDGRNVSQGLAPYMNQALTDYVNQQDRLWGKN</sequence>
<feature type="compositionally biased region" description="Basic and acidic residues" evidence="3">
    <location>
        <begin position="1038"/>
        <end position="1056"/>
    </location>
</feature>
<gene>
    <name evidence="5" type="primary">pi314</name>
    <name evidence="5" type="ORF">L25762</name>
</gene>
<reference evidence="5 6" key="1">
    <citation type="journal article" date="2001" name="Genome Res.">
        <title>The complete genome sequence of the lactic acid bacterium Lactococcus lactis ssp. lactis IL1403.</title>
        <authorList>
            <person name="Bolotin A."/>
            <person name="Wincker P."/>
            <person name="Mauger S."/>
            <person name="Jaillon O."/>
            <person name="Malarme K."/>
            <person name="Weissenbach J."/>
            <person name="Ehrlich S.D."/>
            <person name="Sorokin A."/>
        </authorList>
    </citation>
    <scope>NUCLEOTIDE SEQUENCE [LARGE SCALE GENOMIC DNA]</scope>
    <source>
        <strain evidence="5 6">IL1403</strain>
    </source>
</reference>
<accession>Q9CFS7</accession>
<dbReference type="NCBIfam" id="TIGR01760">
    <property type="entry name" value="tape_meas_TP901"/>
    <property type="match status" value="1"/>
</dbReference>
<keyword evidence="2" id="KW-0175">Coiled coil</keyword>
<feature type="compositionally biased region" description="Basic and acidic residues" evidence="3">
    <location>
        <begin position="1169"/>
        <end position="1182"/>
    </location>
</feature>
<feature type="domain" description="Phage tail tape measure protein" evidence="4">
    <location>
        <begin position="323"/>
        <end position="530"/>
    </location>
</feature>
<evidence type="ECO:0000313" key="5">
    <source>
        <dbReference type="EMBL" id="AAK05486.1"/>
    </source>
</evidence>
<evidence type="ECO:0000259" key="4">
    <source>
        <dbReference type="Pfam" id="PF10145"/>
    </source>
</evidence>
<dbReference type="SUPFAM" id="SSF53955">
    <property type="entry name" value="Lysozyme-like"/>
    <property type="match status" value="1"/>
</dbReference>
<dbReference type="InterPro" id="IPR010090">
    <property type="entry name" value="Phage_tape_meas"/>
</dbReference>
<dbReference type="PANTHER" id="PTHR37813:SF1">
    <property type="entry name" value="FELS-2 PROPHAGE PROTEIN"/>
    <property type="match status" value="1"/>
</dbReference>
<dbReference type="PATRIC" id="fig|272623.7.peg.1492"/>
<dbReference type="eggNOG" id="COG3953">
    <property type="taxonomic scope" value="Bacteria"/>
</dbReference>
<dbReference type="KEGG" id="lla:L25762"/>
<dbReference type="PaxDb" id="272623-L25762"/>
<keyword evidence="1" id="KW-1188">Viral release from host cell</keyword>
<evidence type="ECO:0000256" key="1">
    <source>
        <dbReference type="ARBA" id="ARBA00022612"/>
    </source>
</evidence>
<dbReference type="EMBL" id="AE005176">
    <property type="protein sequence ID" value="AAK05486.1"/>
    <property type="molecule type" value="Genomic_DNA"/>
</dbReference>
<protein>
    <submittedName>
        <fullName evidence="5">Prophage pi3 protein 14</fullName>
    </submittedName>
</protein>
<dbReference type="eggNOG" id="COG5283">
    <property type="taxonomic scope" value="Bacteria"/>
</dbReference>
<dbReference type="RefSeq" id="WP_010905926.1">
    <property type="nucleotide sequence ID" value="NC_002662.1"/>
</dbReference>
<dbReference type="EnsemblBacteria" id="AAK05486">
    <property type="protein sequence ID" value="AAK05486"/>
    <property type="gene ID" value="L25762"/>
</dbReference>
<dbReference type="Pfam" id="PF10145">
    <property type="entry name" value="PhageMin_Tail"/>
    <property type="match status" value="1"/>
</dbReference>
<keyword evidence="6" id="KW-1185">Reference proteome</keyword>
<feature type="region of interest" description="Disordered" evidence="3">
    <location>
        <begin position="1024"/>
        <end position="1056"/>
    </location>
</feature>
<evidence type="ECO:0000313" key="6">
    <source>
        <dbReference type="Proteomes" id="UP000002196"/>
    </source>
</evidence>
<proteinExistence type="predicted"/>
<feature type="region of interest" description="Disordered" evidence="3">
    <location>
        <begin position="1161"/>
        <end position="1182"/>
    </location>
</feature>
<dbReference type="PIR" id="D86798">
    <property type="entry name" value="D86798"/>
</dbReference>
<dbReference type="Proteomes" id="UP000002196">
    <property type="component" value="Chromosome"/>
</dbReference>
<dbReference type="InterPro" id="IPR023346">
    <property type="entry name" value="Lysozyme-like_dom_sf"/>
</dbReference>
<organism evidence="5 6">
    <name type="scientific">Lactococcus lactis subsp. lactis (strain IL1403)</name>
    <name type="common">Streptococcus lactis</name>
    <dbReference type="NCBI Taxonomy" id="272623"/>
    <lineage>
        <taxon>Bacteria</taxon>
        <taxon>Bacillati</taxon>
        <taxon>Bacillota</taxon>
        <taxon>Bacilli</taxon>
        <taxon>Lactobacillales</taxon>
        <taxon>Streptococcaceae</taxon>
        <taxon>Lactococcus</taxon>
    </lineage>
</organism>
<dbReference type="PANTHER" id="PTHR37813">
    <property type="entry name" value="FELS-2 PROPHAGE PROTEIN"/>
    <property type="match status" value="1"/>
</dbReference>
<name>Q9CFS7_LACLA</name>
<dbReference type="eggNOG" id="COG4487">
    <property type="taxonomic scope" value="Bacteria"/>
</dbReference>
<feature type="coiled-coil region" evidence="2">
    <location>
        <begin position="303"/>
        <end position="330"/>
    </location>
</feature>
<dbReference type="OrthoDB" id="2144002at2"/>